<proteinExistence type="predicted"/>
<evidence type="ECO:0000313" key="1">
    <source>
        <dbReference type="EMBL" id="GBH11441.1"/>
    </source>
</evidence>
<organism evidence="1 2">
    <name type="scientific">Pseudomonas syringae pv. actinidiae</name>
    <dbReference type="NCBI Taxonomy" id="103796"/>
    <lineage>
        <taxon>Bacteria</taxon>
        <taxon>Pseudomonadati</taxon>
        <taxon>Pseudomonadota</taxon>
        <taxon>Gammaproteobacteria</taxon>
        <taxon>Pseudomonadales</taxon>
        <taxon>Pseudomonadaceae</taxon>
        <taxon>Pseudomonas</taxon>
        <taxon>Pseudomonas syringae</taxon>
    </lineage>
</organism>
<gene>
    <name evidence="1" type="ORF">KPSA1_04881</name>
</gene>
<protein>
    <submittedName>
        <fullName evidence="1">Uncharacterized protein</fullName>
    </submittedName>
</protein>
<evidence type="ECO:0000313" key="2">
    <source>
        <dbReference type="Proteomes" id="UP000247480"/>
    </source>
</evidence>
<dbReference type="Proteomes" id="UP000247480">
    <property type="component" value="Unassembled WGS sequence"/>
</dbReference>
<dbReference type="EMBL" id="BGJZ01000239">
    <property type="protein sequence ID" value="GBH11441.1"/>
    <property type="molecule type" value="Genomic_DNA"/>
</dbReference>
<comment type="caution">
    <text evidence="1">The sequence shown here is derived from an EMBL/GenBank/DDBJ whole genome shotgun (WGS) entry which is preliminary data.</text>
</comment>
<name>A0A2V0QEQ2_PSESF</name>
<dbReference type="AlphaFoldDB" id="A0A2V0QEQ2"/>
<accession>A0A2V0QEQ2</accession>
<reference evidence="1 2" key="1">
    <citation type="submission" date="2018-04" db="EMBL/GenBank/DDBJ databases">
        <title>Draft genome sequence of Pseudomonas syringae pv. actinidiae biovar 1 strains isolated from kiwifruit in Kagawa prefecture.</title>
        <authorList>
            <person name="Tabuchi M."/>
            <person name="Saito M."/>
            <person name="Fujiwara S."/>
            <person name="Sasa N."/>
            <person name="Akimitsu K."/>
            <person name="Gomi K."/>
            <person name="Konishi-Sugita S."/>
            <person name="Hamano K."/>
            <person name="Kataoka I."/>
        </authorList>
    </citation>
    <scope>NUCLEOTIDE SEQUENCE [LARGE SCALE GENOMIC DNA]</scope>
    <source>
        <strain evidence="1 2">MAFF212206</strain>
    </source>
</reference>
<sequence>MKSNSIAKAWAPPVFPVNGRLPTRTSVVTANYNKQTAEENIFRQGVNARGQKRHSDCCHSLHISLFFDGTNNNDSNDTRSNHPSNIAKLYHASIQDYDAKSNG</sequence>